<evidence type="ECO:0000256" key="6">
    <source>
        <dbReference type="ARBA" id="ARBA00022556"/>
    </source>
</evidence>
<keyword evidence="5" id="KW-0444">Lipid biosynthesis</keyword>
<evidence type="ECO:0000313" key="12">
    <source>
        <dbReference type="EMBL" id="MDT0683989.1"/>
    </source>
</evidence>
<evidence type="ECO:0000256" key="4">
    <source>
        <dbReference type="ARBA" id="ARBA00020902"/>
    </source>
</evidence>
<comment type="function">
    <text evidence="1">Condensation of UDP-2,3-diacylglucosamine and 2,3-diacylglucosamine-1-phosphate to form lipid A disaccharide, a precursor of lipid A, a phosphorylated glycolipid that anchors the lipopolysaccharide to the outer membrane of the cell.</text>
</comment>
<evidence type="ECO:0000256" key="3">
    <source>
        <dbReference type="ARBA" id="ARBA00012687"/>
    </source>
</evidence>
<dbReference type="GO" id="GO:0008915">
    <property type="term" value="F:lipid-A-disaccharide synthase activity"/>
    <property type="evidence" value="ECO:0007669"/>
    <property type="project" value="UniProtKB-EC"/>
</dbReference>
<dbReference type="Pfam" id="PF02684">
    <property type="entry name" value="LpxB"/>
    <property type="match status" value="1"/>
</dbReference>
<name>A0ABU3DJU6_9RHOB</name>
<accession>A0ABU3DJU6</accession>
<evidence type="ECO:0000256" key="1">
    <source>
        <dbReference type="ARBA" id="ARBA00002056"/>
    </source>
</evidence>
<proteinExistence type="inferred from homology"/>
<evidence type="ECO:0000256" key="8">
    <source>
        <dbReference type="ARBA" id="ARBA00022679"/>
    </source>
</evidence>
<protein>
    <recommendedName>
        <fullName evidence="4 11">Lipid-A-disaccharide synthase</fullName>
        <ecNumber evidence="3 11">2.4.1.182</ecNumber>
    </recommendedName>
</protein>
<evidence type="ECO:0000256" key="10">
    <source>
        <dbReference type="ARBA" id="ARBA00048975"/>
    </source>
</evidence>
<dbReference type="Proteomes" id="UP001265259">
    <property type="component" value="Unassembled WGS sequence"/>
</dbReference>
<evidence type="ECO:0000313" key="13">
    <source>
        <dbReference type="Proteomes" id="UP001265259"/>
    </source>
</evidence>
<keyword evidence="6" id="KW-0441">Lipid A biosynthesis</keyword>
<evidence type="ECO:0000256" key="11">
    <source>
        <dbReference type="NCBIfam" id="TIGR00215"/>
    </source>
</evidence>
<keyword evidence="13" id="KW-1185">Reference proteome</keyword>
<evidence type="ECO:0000256" key="9">
    <source>
        <dbReference type="ARBA" id="ARBA00023098"/>
    </source>
</evidence>
<dbReference type="RefSeq" id="WP_311693025.1">
    <property type="nucleotide sequence ID" value="NZ_JAVRHL010000003.1"/>
</dbReference>
<evidence type="ECO:0000256" key="7">
    <source>
        <dbReference type="ARBA" id="ARBA00022676"/>
    </source>
</evidence>
<organism evidence="12 13">
    <name type="scientific">Tropicimonas omnivorans</name>
    <dbReference type="NCBI Taxonomy" id="3075590"/>
    <lineage>
        <taxon>Bacteria</taxon>
        <taxon>Pseudomonadati</taxon>
        <taxon>Pseudomonadota</taxon>
        <taxon>Alphaproteobacteria</taxon>
        <taxon>Rhodobacterales</taxon>
        <taxon>Roseobacteraceae</taxon>
        <taxon>Tropicimonas</taxon>
    </lineage>
</organism>
<dbReference type="PANTHER" id="PTHR30372">
    <property type="entry name" value="LIPID-A-DISACCHARIDE SYNTHASE"/>
    <property type="match status" value="1"/>
</dbReference>
<dbReference type="EMBL" id="JAVRHL010000003">
    <property type="protein sequence ID" value="MDT0683989.1"/>
    <property type="molecule type" value="Genomic_DNA"/>
</dbReference>
<dbReference type="PANTHER" id="PTHR30372:SF4">
    <property type="entry name" value="LIPID-A-DISACCHARIDE SYNTHASE, MITOCHONDRIAL-RELATED"/>
    <property type="match status" value="1"/>
</dbReference>
<keyword evidence="8 12" id="KW-0808">Transferase</keyword>
<evidence type="ECO:0000256" key="5">
    <source>
        <dbReference type="ARBA" id="ARBA00022516"/>
    </source>
</evidence>
<sequence length="387" mass="41016">MTHVFVIAGEASGDTLGAGLIAGLRARDPSLVVSGVGGPKMAAEGLTSLFDMDDLSVMGLAEVLARYPLLRRRLKQTIAAGVEAAPDVVIGIDSPDFCLRAYRGIRAARPDQRIVHYVAPSVWAWRPGRARTMARDVDQVLALLPFEPPYMEAAGMECDVVGHPAARAPVASTEAAEAFRARHDIDGPLLTVLPGSRTSEIARLAEPFGEALKALGRSGLRVVVPVAPGKDAEVARATVDWPGAPILLPPDEVEDRRAALAASDAALAASGTVSLELARAGLPMVIAYDMAPLSRWIISRMLQVDTVTLVNLVSESRVVPEFIGKNCRPAGIAGALAHLLDDAKARQAQLDAMALTMERLGADGPPPGDRAAEAVLRRLEDRSSRHR</sequence>
<keyword evidence="7 12" id="KW-0328">Glycosyltransferase</keyword>
<gene>
    <name evidence="12" type="primary">lpxB</name>
    <name evidence="12" type="ORF">RM543_14965</name>
</gene>
<comment type="caution">
    <text evidence="12">The sequence shown here is derived from an EMBL/GenBank/DDBJ whole genome shotgun (WGS) entry which is preliminary data.</text>
</comment>
<dbReference type="NCBIfam" id="TIGR00215">
    <property type="entry name" value="lpxB"/>
    <property type="match status" value="1"/>
</dbReference>
<comment type="similarity">
    <text evidence="2">Belongs to the LpxB family.</text>
</comment>
<dbReference type="SUPFAM" id="SSF53756">
    <property type="entry name" value="UDP-Glycosyltransferase/glycogen phosphorylase"/>
    <property type="match status" value="1"/>
</dbReference>
<reference evidence="12 13" key="1">
    <citation type="submission" date="2023-09" db="EMBL/GenBank/DDBJ databases">
        <authorList>
            <person name="Rey-Velasco X."/>
        </authorList>
    </citation>
    <scope>NUCLEOTIDE SEQUENCE [LARGE SCALE GENOMIC DNA]</scope>
    <source>
        <strain evidence="12 13">F158</strain>
    </source>
</reference>
<comment type="catalytic activity">
    <reaction evidence="10">
        <text>a lipid X + a UDP-2-N,3-O-bis[(3R)-3-hydroxyacyl]-alpha-D-glucosamine = a lipid A disaccharide + UDP + H(+)</text>
        <dbReference type="Rhea" id="RHEA:67828"/>
        <dbReference type="ChEBI" id="CHEBI:15378"/>
        <dbReference type="ChEBI" id="CHEBI:58223"/>
        <dbReference type="ChEBI" id="CHEBI:137748"/>
        <dbReference type="ChEBI" id="CHEBI:176338"/>
        <dbReference type="ChEBI" id="CHEBI:176343"/>
        <dbReference type="EC" id="2.4.1.182"/>
    </reaction>
</comment>
<dbReference type="EC" id="2.4.1.182" evidence="3 11"/>
<dbReference type="InterPro" id="IPR003835">
    <property type="entry name" value="Glyco_trans_19"/>
</dbReference>
<evidence type="ECO:0000256" key="2">
    <source>
        <dbReference type="ARBA" id="ARBA00007868"/>
    </source>
</evidence>
<keyword evidence="9" id="KW-0443">Lipid metabolism</keyword>